<dbReference type="EMBL" id="JACXWD010000069">
    <property type="protein sequence ID" value="MBD3869237.1"/>
    <property type="molecule type" value="Genomic_DNA"/>
</dbReference>
<proteinExistence type="predicted"/>
<comment type="caution">
    <text evidence="2">The sequence shown here is derived from an EMBL/GenBank/DDBJ whole genome shotgun (WGS) entry which is preliminary data.</text>
</comment>
<accession>A0A8J7CDU3</accession>
<dbReference type="InterPro" id="IPR025641">
    <property type="entry name" value="DUF4340"/>
</dbReference>
<evidence type="ECO:0000259" key="1">
    <source>
        <dbReference type="Pfam" id="PF14238"/>
    </source>
</evidence>
<dbReference type="Pfam" id="PF14238">
    <property type="entry name" value="DUF4340"/>
    <property type="match status" value="1"/>
</dbReference>
<sequence length="420" mass="46485">MRKILVALAILVAAAVGFYLVMERKDTRERQEDSNRRLLTLDERAVSEVRARVGEVEWVVIRDGEGTWSIEAPIRDPADSGAVMNLLRLMNQTEVMDTIEEPEQLSAYGLDPARAEIRVVGVSAPVLFIGSETPTRNGIFMRVEGRPGVLVGKAEMDSPFLNPDPSRLRERTLTGMQMNDIRRVSITESGDSVILEKDGEQWWITGPRRLPASQAVLTSLLEALGNAEVAGFIDEADPAEPRFRLGDTALVVGLAGNSVEREIRLGAGTDAGVRFASRTGREAIMAVFGERLFAIPQGVDAFLDSKLTKANRYKVRWFRYETDDGTLEVRRDPEREIWLAEDGREYADSDVFPMLVRLLEGRLLGWRQGSGPASQAASLEYEQEDGLKDRLVYGADGTVSLQSLPGVVFTARVRLPELPG</sequence>
<evidence type="ECO:0000313" key="2">
    <source>
        <dbReference type="EMBL" id="MBD3869237.1"/>
    </source>
</evidence>
<organism evidence="2 3">
    <name type="scientific">Candidatus Polarisedimenticola svalbardensis</name>
    <dbReference type="NCBI Taxonomy" id="2886004"/>
    <lineage>
        <taxon>Bacteria</taxon>
        <taxon>Pseudomonadati</taxon>
        <taxon>Acidobacteriota</taxon>
        <taxon>Candidatus Polarisedimenticolia</taxon>
        <taxon>Candidatus Polarisedimenticolales</taxon>
        <taxon>Candidatus Polarisedimenticolaceae</taxon>
        <taxon>Candidatus Polarisedimenticola</taxon>
    </lineage>
</organism>
<feature type="domain" description="DUF4340" evidence="1">
    <location>
        <begin position="68"/>
        <end position="203"/>
    </location>
</feature>
<reference evidence="2 3" key="1">
    <citation type="submission" date="2020-08" db="EMBL/GenBank/DDBJ databases">
        <title>Acidobacteriota in marine sediments use diverse sulfur dissimilation pathways.</title>
        <authorList>
            <person name="Wasmund K."/>
        </authorList>
    </citation>
    <scope>NUCLEOTIDE SEQUENCE [LARGE SCALE GENOMIC DNA]</scope>
    <source>
        <strain evidence="2">MAG AM4</strain>
    </source>
</reference>
<evidence type="ECO:0000313" key="3">
    <source>
        <dbReference type="Proteomes" id="UP000648239"/>
    </source>
</evidence>
<gene>
    <name evidence="2" type="ORF">IFK94_14040</name>
</gene>
<dbReference type="AlphaFoldDB" id="A0A8J7CDU3"/>
<protein>
    <submittedName>
        <fullName evidence="2">DUF4340 domain-containing protein</fullName>
    </submittedName>
</protein>
<name>A0A8J7CDU3_9BACT</name>
<dbReference type="Proteomes" id="UP000648239">
    <property type="component" value="Unassembled WGS sequence"/>
</dbReference>